<proteinExistence type="predicted"/>
<protein>
    <recommendedName>
        <fullName evidence="2">Lipoprotein</fullName>
    </recommendedName>
</protein>
<dbReference type="EMBL" id="CP097160">
    <property type="protein sequence ID" value="UQN13825.1"/>
    <property type="molecule type" value="Genomic_DNA"/>
</dbReference>
<gene>
    <name evidence="1" type="ORF">M3M28_06975</name>
</gene>
<name>A0ABY4MVS9_9MICO</name>
<evidence type="ECO:0000313" key="1">
    <source>
        <dbReference type="EMBL" id="UQN13825.1"/>
    </source>
</evidence>
<sequence length="137" mass="13996">MNQVSGSSMRRVKGIALAASVGALLAGCSGGGESAPSVTGAATEFSTVEELRDAYVAAGGTCEAWEEIDPGDYDATAGRCSDSVVMAVYANPDELAAAVDRSQNLAVQTHLLVGENWLLNVDNPQDFVEALGGTTVS</sequence>
<organism evidence="1">
    <name type="scientific">Gulosibacter sediminis</name>
    <dbReference type="NCBI Taxonomy" id="1729695"/>
    <lineage>
        <taxon>Bacteria</taxon>
        <taxon>Bacillati</taxon>
        <taxon>Actinomycetota</taxon>
        <taxon>Actinomycetes</taxon>
        <taxon>Micrococcales</taxon>
        <taxon>Microbacteriaceae</taxon>
        <taxon>Gulosibacter</taxon>
    </lineage>
</organism>
<accession>A0ABY4MVS9</accession>
<reference evidence="1" key="1">
    <citation type="submission" date="2022-05" db="EMBL/GenBank/DDBJ databases">
        <title>Complete genome sequence of toluene-degrading Gulosibacter sediminis strain ACHW.36C.</title>
        <authorList>
            <person name="Wai A.C."/>
            <person name="Lai G.K."/>
            <person name="Griffin S.D."/>
            <person name="Leung F.C."/>
        </authorList>
    </citation>
    <scope>NUCLEOTIDE SEQUENCE [LARGE SCALE GENOMIC DNA]</scope>
    <source>
        <strain evidence="1">ACHW.36C</strain>
    </source>
</reference>
<evidence type="ECO:0008006" key="2">
    <source>
        <dbReference type="Google" id="ProtNLM"/>
    </source>
</evidence>